<dbReference type="GO" id="GO:1901135">
    <property type="term" value="P:carbohydrate derivative metabolic process"/>
    <property type="evidence" value="ECO:0007669"/>
    <property type="project" value="UniProtKB-ARBA"/>
</dbReference>
<sequence>MITVIHVRNSNYPGGVETTLLGWVKEANREAFNHRLFIFAEPKGVHLRSARVMRDQGLDSEVLPWGVYKNLFGAVKQLVGEIRRSPNPIVHSHDTRADVVGLLAARITNAPFVISNHAWHAVGFKRWLLEFIRAQVMRFADYVINVSEDTHKETVRRGIDPAKSITIYSGIDLSVFLDAPDKSSARASLGIDPGDFVIGDIARLWPEKAIDKLLDATSLLLEKHPNVKTLIVGDGPLEQELVDYAKARGLESHVRFLGFREDVANLLSAFDVFALPSSAEGTPMVIYSAMAMALPIVASACSGVAEVLEDKRTALLCPPADATAIAAAISSIIQDPDLGSRLGAEAKQVVFQNYSAEQAIRKLEDLYRRLAHAG</sequence>
<reference evidence="3 4" key="1">
    <citation type="submission" date="2016-12" db="EMBL/GenBank/DDBJ databases">
        <title>Genome sequencing of Methylocaldum marinum.</title>
        <authorList>
            <person name="Takeuchi M."/>
            <person name="Kamagata Y."/>
            <person name="Hiraoka S."/>
            <person name="Oshima K."/>
            <person name="Hattori M."/>
            <person name="Iwasaki W."/>
        </authorList>
    </citation>
    <scope>NUCLEOTIDE SEQUENCE [LARGE SCALE GENOMIC DNA]</scope>
    <source>
        <strain evidence="3 4">S8</strain>
    </source>
</reference>
<evidence type="ECO:0000259" key="1">
    <source>
        <dbReference type="Pfam" id="PF00534"/>
    </source>
</evidence>
<dbReference type="EMBL" id="AP017928">
    <property type="protein sequence ID" value="BBA32741.1"/>
    <property type="molecule type" value="Genomic_DNA"/>
</dbReference>
<dbReference type="RefSeq" id="WP_145986399.1">
    <property type="nucleotide sequence ID" value="NZ_AP017928.1"/>
</dbReference>
<proteinExistence type="predicted"/>
<organism evidence="3 4">
    <name type="scientific">Methylocaldum marinum</name>
    <dbReference type="NCBI Taxonomy" id="1432792"/>
    <lineage>
        <taxon>Bacteria</taxon>
        <taxon>Pseudomonadati</taxon>
        <taxon>Pseudomonadota</taxon>
        <taxon>Gammaproteobacteria</taxon>
        <taxon>Methylococcales</taxon>
        <taxon>Methylococcaceae</taxon>
        <taxon>Methylocaldum</taxon>
    </lineage>
</organism>
<dbReference type="OrthoDB" id="5290958at2"/>
<accession>A0A250KP48</accession>
<keyword evidence="4" id="KW-1185">Reference proteome</keyword>
<evidence type="ECO:0000313" key="4">
    <source>
        <dbReference type="Proteomes" id="UP000266313"/>
    </source>
</evidence>
<dbReference type="Pfam" id="PF13439">
    <property type="entry name" value="Glyco_transf_4"/>
    <property type="match status" value="1"/>
</dbReference>
<dbReference type="KEGG" id="mmai:sS8_0776"/>
<feature type="domain" description="Glycosyl transferase family 1" evidence="1">
    <location>
        <begin position="182"/>
        <end position="348"/>
    </location>
</feature>
<dbReference type="Proteomes" id="UP000266313">
    <property type="component" value="Chromosome"/>
</dbReference>
<evidence type="ECO:0000313" key="3">
    <source>
        <dbReference type="EMBL" id="BBA32741.1"/>
    </source>
</evidence>
<gene>
    <name evidence="3" type="ORF">sS8_0776</name>
</gene>
<evidence type="ECO:0000259" key="2">
    <source>
        <dbReference type="Pfam" id="PF13439"/>
    </source>
</evidence>
<name>A0A250KP48_9GAMM</name>
<dbReference type="Pfam" id="PF00534">
    <property type="entry name" value="Glycos_transf_1"/>
    <property type="match status" value="1"/>
</dbReference>
<dbReference type="Gene3D" id="3.40.50.2000">
    <property type="entry name" value="Glycogen Phosphorylase B"/>
    <property type="match status" value="2"/>
</dbReference>
<dbReference type="InterPro" id="IPR028098">
    <property type="entry name" value="Glyco_trans_4-like_N"/>
</dbReference>
<dbReference type="SUPFAM" id="SSF53756">
    <property type="entry name" value="UDP-Glycosyltransferase/glycogen phosphorylase"/>
    <property type="match status" value="1"/>
</dbReference>
<dbReference type="PANTHER" id="PTHR12526">
    <property type="entry name" value="GLYCOSYLTRANSFERASE"/>
    <property type="match status" value="1"/>
</dbReference>
<feature type="domain" description="Glycosyltransferase subfamily 4-like N-terminal" evidence="2">
    <location>
        <begin position="13"/>
        <end position="174"/>
    </location>
</feature>
<protein>
    <submittedName>
        <fullName evidence="3">Glycosyl transferase group 1</fullName>
    </submittedName>
</protein>
<dbReference type="InterPro" id="IPR001296">
    <property type="entry name" value="Glyco_trans_1"/>
</dbReference>
<dbReference type="AlphaFoldDB" id="A0A250KP48"/>
<dbReference type="GO" id="GO:0016757">
    <property type="term" value="F:glycosyltransferase activity"/>
    <property type="evidence" value="ECO:0007669"/>
    <property type="project" value="InterPro"/>
</dbReference>
<keyword evidence="3" id="KW-0808">Transferase</keyword>